<proteinExistence type="inferred from homology"/>
<comment type="subcellular location">
    <subcellularLocation>
        <location evidence="1 9">Cell membrane</location>
        <topology evidence="1 9">Multi-pass membrane protein</topology>
    </subcellularLocation>
</comment>
<evidence type="ECO:0000256" key="6">
    <source>
        <dbReference type="ARBA" id="ARBA00022692"/>
    </source>
</evidence>
<evidence type="ECO:0000256" key="2">
    <source>
        <dbReference type="ARBA" id="ARBA00004953"/>
    </source>
</evidence>
<evidence type="ECO:0000256" key="9">
    <source>
        <dbReference type="HAMAP-Rule" id="MF_00024"/>
    </source>
</evidence>
<evidence type="ECO:0000313" key="10">
    <source>
        <dbReference type="EMBL" id="MBB4766027.1"/>
    </source>
</evidence>
<dbReference type="NCBIfam" id="NF002276">
    <property type="entry name" value="PRK01209.1-4"/>
    <property type="match status" value="1"/>
</dbReference>
<evidence type="ECO:0000256" key="4">
    <source>
        <dbReference type="ARBA" id="ARBA00022475"/>
    </source>
</evidence>
<evidence type="ECO:0000256" key="5">
    <source>
        <dbReference type="ARBA" id="ARBA00022573"/>
    </source>
</evidence>
<gene>
    <name evidence="9" type="primary">cobD</name>
    <name evidence="10" type="ORF">BJ971_006583</name>
</gene>
<comment type="similarity">
    <text evidence="3 9">Belongs to the CobD/CbiB family.</text>
</comment>
<dbReference type="GO" id="GO:0048472">
    <property type="term" value="F:threonine-phosphate decarboxylase activity"/>
    <property type="evidence" value="ECO:0007669"/>
    <property type="project" value="InterPro"/>
</dbReference>
<keyword evidence="5 9" id="KW-0169">Cobalamin biosynthesis</keyword>
<dbReference type="UniPathway" id="UPA00148"/>
<organism evidence="10 11">
    <name type="scientific">Actinoplanes digitatis</name>
    <dbReference type="NCBI Taxonomy" id="1868"/>
    <lineage>
        <taxon>Bacteria</taxon>
        <taxon>Bacillati</taxon>
        <taxon>Actinomycetota</taxon>
        <taxon>Actinomycetes</taxon>
        <taxon>Micromonosporales</taxon>
        <taxon>Micromonosporaceae</taxon>
        <taxon>Actinoplanes</taxon>
    </lineage>
</organism>
<evidence type="ECO:0000256" key="7">
    <source>
        <dbReference type="ARBA" id="ARBA00022989"/>
    </source>
</evidence>
<dbReference type="InterPro" id="IPR004485">
    <property type="entry name" value="Cobalamin_biosynth_CobD/CbiB"/>
</dbReference>
<sequence>MRILRPGAGAADAVGLLAGYALDAAFGDPRRLHPVAGFGRAAGVLERRLYAPKRRAGAAFTAVAVGVPVAAGLAAAAVTRRRPVARAALVAAATWTVLGGRTLRRESAVMARHLEQADLLAARGRLSHLCGRDPSALDEPELARATVESVAENTSDAVVAPLLWGGLLGLPGLLGYRAANTLDAMVGHRSSRYARFGTPSARLDDVLNLLPARLTGLLTIAAAPLARGESAEALRVWRRDRNDHPSPNAGQCESAMAGALGVRLGGRNVYFGRTETRPLLGDGPRPSAGDLRRAARISGAVGVGAVALAAGVALLRSGLVRR</sequence>
<keyword evidence="8 9" id="KW-0472">Membrane</keyword>
<comment type="function">
    <text evidence="9">Converts cobyric acid to cobinamide by the addition of aminopropanol on the F carboxylic group.</text>
</comment>
<keyword evidence="4 9" id="KW-1003">Cell membrane</keyword>
<feature type="transmembrane region" description="Helical" evidence="9">
    <location>
        <begin position="56"/>
        <end position="78"/>
    </location>
</feature>
<comment type="caution">
    <text evidence="9">Lacks conserved residue(s) required for the propagation of feature annotation.</text>
</comment>
<dbReference type="AlphaFoldDB" id="A0A7W7MTQ1"/>
<evidence type="ECO:0000313" key="11">
    <source>
        <dbReference type="Proteomes" id="UP000578112"/>
    </source>
</evidence>
<keyword evidence="7 9" id="KW-1133">Transmembrane helix</keyword>
<dbReference type="PANTHER" id="PTHR34308:SF1">
    <property type="entry name" value="COBALAMIN BIOSYNTHESIS PROTEIN CBIB"/>
    <property type="match status" value="1"/>
</dbReference>
<evidence type="ECO:0000256" key="8">
    <source>
        <dbReference type="ARBA" id="ARBA00023136"/>
    </source>
</evidence>
<dbReference type="GO" id="GO:0016874">
    <property type="term" value="F:ligase activity"/>
    <property type="evidence" value="ECO:0007669"/>
    <property type="project" value="UniProtKB-KW"/>
</dbReference>
<dbReference type="HAMAP" id="MF_00024">
    <property type="entry name" value="CobD_CbiB"/>
    <property type="match status" value="1"/>
</dbReference>
<dbReference type="Proteomes" id="UP000578112">
    <property type="component" value="Unassembled WGS sequence"/>
</dbReference>
<dbReference type="GO" id="GO:0015420">
    <property type="term" value="F:ABC-type vitamin B12 transporter activity"/>
    <property type="evidence" value="ECO:0007669"/>
    <property type="project" value="UniProtKB-UniRule"/>
</dbReference>
<keyword evidence="11" id="KW-1185">Reference proteome</keyword>
<reference evidence="10 11" key="1">
    <citation type="submission" date="2020-08" db="EMBL/GenBank/DDBJ databases">
        <title>Sequencing the genomes of 1000 actinobacteria strains.</title>
        <authorList>
            <person name="Klenk H.-P."/>
        </authorList>
    </citation>
    <scope>NUCLEOTIDE SEQUENCE [LARGE SCALE GENOMIC DNA]</scope>
    <source>
        <strain evidence="10 11">DSM 43149</strain>
    </source>
</reference>
<comment type="caution">
    <text evidence="10">The sequence shown here is derived from an EMBL/GenBank/DDBJ whole genome shotgun (WGS) entry which is preliminary data.</text>
</comment>
<dbReference type="EMBL" id="JACHNH010000001">
    <property type="protein sequence ID" value="MBB4766027.1"/>
    <property type="molecule type" value="Genomic_DNA"/>
</dbReference>
<dbReference type="NCBIfam" id="TIGR00380">
    <property type="entry name" value="cobal_cbiB"/>
    <property type="match status" value="1"/>
</dbReference>
<protein>
    <recommendedName>
        <fullName evidence="9">Cobalamin biosynthesis protein CobD</fullName>
    </recommendedName>
</protein>
<keyword evidence="10" id="KW-0436">Ligase</keyword>
<accession>A0A7W7MTQ1</accession>
<dbReference type="RefSeq" id="WP_184997027.1">
    <property type="nucleotide sequence ID" value="NZ_BOMK01000063.1"/>
</dbReference>
<keyword evidence="6 9" id="KW-0812">Transmembrane</keyword>
<dbReference type="GO" id="GO:0009236">
    <property type="term" value="P:cobalamin biosynthetic process"/>
    <property type="evidence" value="ECO:0007669"/>
    <property type="project" value="UniProtKB-UniRule"/>
</dbReference>
<comment type="pathway">
    <text evidence="2 9">Cofactor biosynthesis; adenosylcobalamin biosynthesis.</text>
</comment>
<evidence type="ECO:0000256" key="1">
    <source>
        <dbReference type="ARBA" id="ARBA00004651"/>
    </source>
</evidence>
<feature type="transmembrane region" description="Helical" evidence="9">
    <location>
        <begin position="294"/>
        <end position="315"/>
    </location>
</feature>
<dbReference type="GO" id="GO:0005886">
    <property type="term" value="C:plasma membrane"/>
    <property type="evidence" value="ECO:0007669"/>
    <property type="project" value="UniProtKB-SubCell"/>
</dbReference>
<dbReference type="PANTHER" id="PTHR34308">
    <property type="entry name" value="COBALAMIN BIOSYNTHESIS PROTEIN CBIB"/>
    <property type="match status" value="1"/>
</dbReference>
<dbReference type="Pfam" id="PF03186">
    <property type="entry name" value="CobD_Cbib"/>
    <property type="match status" value="1"/>
</dbReference>
<name>A0A7W7MTQ1_9ACTN</name>
<evidence type="ECO:0000256" key="3">
    <source>
        <dbReference type="ARBA" id="ARBA00006263"/>
    </source>
</evidence>